<dbReference type="AlphaFoldDB" id="A0A0P6VKM3"/>
<evidence type="ECO:0000313" key="1">
    <source>
        <dbReference type="EMBL" id="KPL51686.1"/>
    </source>
</evidence>
<dbReference type="STRING" id="665126.ABB55_05135"/>
<proteinExistence type="predicted"/>
<dbReference type="RefSeq" id="WP_054357849.1">
    <property type="nucleotide sequence ID" value="NZ_LJYW01000001.1"/>
</dbReference>
<comment type="caution">
    <text evidence="1">The sequence shown here is derived from an EMBL/GenBank/DDBJ whole genome shotgun (WGS) entry which is preliminary data.</text>
</comment>
<sequence length="81" mass="9317">MIAFHAKDLESALSNIREEVRRSVEDGHGDQQFVLIPAEQYLRLRDTKIIDLREVSPDLLDEMARQLDEAVDKRPADEMPA</sequence>
<accession>A0A0P6VKM3</accession>
<organism evidence="1 2">
    <name type="scientific">Prosthecodimorpha hirschii</name>
    <dbReference type="NCBI Taxonomy" id="665126"/>
    <lineage>
        <taxon>Bacteria</taxon>
        <taxon>Pseudomonadati</taxon>
        <taxon>Pseudomonadota</taxon>
        <taxon>Alphaproteobacteria</taxon>
        <taxon>Hyphomicrobiales</taxon>
        <taxon>Ancalomicrobiaceae</taxon>
        <taxon>Prosthecodimorpha</taxon>
    </lineage>
</organism>
<gene>
    <name evidence="1" type="ORF">ABB55_05135</name>
</gene>
<dbReference type="Proteomes" id="UP000048984">
    <property type="component" value="Unassembled WGS sequence"/>
</dbReference>
<reference evidence="1 2" key="1">
    <citation type="submission" date="2015-09" db="EMBL/GenBank/DDBJ databases">
        <authorList>
            <person name="Jackson K.R."/>
            <person name="Lunt B.L."/>
            <person name="Fisher J.N.B."/>
            <person name="Gardner A.V."/>
            <person name="Bailey M.E."/>
            <person name="Deus L.M."/>
            <person name="Earl A.S."/>
            <person name="Gibby P.D."/>
            <person name="Hartmann K.A."/>
            <person name="Liu J.E."/>
            <person name="Manci A.M."/>
            <person name="Nielsen D.A."/>
            <person name="Solomon M.B."/>
            <person name="Breakwell D.P."/>
            <person name="Burnett S.H."/>
            <person name="Grose J.H."/>
        </authorList>
    </citation>
    <scope>NUCLEOTIDE SEQUENCE [LARGE SCALE GENOMIC DNA]</scope>
    <source>
        <strain evidence="1 2">16</strain>
    </source>
</reference>
<keyword evidence="2" id="KW-1185">Reference proteome</keyword>
<dbReference type="EMBL" id="LJYW01000001">
    <property type="protein sequence ID" value="KPL51686.1"/>
    <property type="molecule type" value="Genomic_DNA"/>
</dbReference>
<name>A0A0P6VKM3_9HYPH</name>
<evidence type="ECO:0008006" key="3">
    <source>
        <dbReference type="Google" id="ProtNLM"/>
    </source>
</evidence>
<evidence type="ECO:0000313" key="2">
    <source>
        <dbReference type="Proteomes" id="UP000048984"/>
    </source>
</evidence>
<protein>
    <recommendedName>
        <fullName evidence="3">Antitoxin</fullName>
    </recommendedName>
</protein>
<reference evidence="1 2" key="2">
    <citation type="submission" date="2015-10" db="EMBL/GenBank/DDBJ databases">
        <title>Draft Genome Sequence of Prosthecomicrobium hirschii ATCC 27832.</title>
        <authorList>
            <person name="Daniel J."/>
            <person name="Givan S.A."/>
            <person name="Brun Y.V."/>
            <person name="Brown P.J."/>
        </authorList>
    </citation>
    <scope>NUCLEOTIDE SEQUENCE [LARGE SCALE GENOMIC DNA]</scope>
    <source>
        <strain evidence="1 2">16</strain>
    </source>
</reference>